<keyword evidence="1" id="KW-0472">Membrane</keyword>
<dbReference type="RefSeq" id="WP_034976349.1">
    <property type="nucleotide sequence ID" value="NZ_FOFI01000001.1"/>
</dbReference>
<dbReference type="EMBL" id="JPLY01000004">
    <property type="protein sequence ID" value="KFC20792.1"/>
    <property type="molecule type" value="Genomic_DNA"/>
</dbReference>
<accession>A0A085BE97</accession>
<keyword evidence="3" id="KW-1185">Reference proteome</keyword>
<gene>
    <name evidence="2" type="ORF">IO89_11135</name>
</gene>
<proteinExistence type="predicted"/>
<dbReference type="Proteomes" id="UP000028623">
    <property type="component" value="Unassembled WGS sequence"/>
</dbReference>
<organism evidence="2 3">
    <name type="scientific">Epilithonimonas lactis</name>
    <dbReference type="NCBI Taxonomy" id="421072"/>
    <lineage>
        <taxon>Bacteria</taxon>
        <taxon>Pseudomonadati</taxon>
        <taxon>Bacteroidota</taxon>
        <taxon>Flavobacteriia</taxon>
        <taxon>Flavobacteriales</taxon>
        <taxon>Weeksellaceae</taxon>
        <taxon>Chryseobacterium group</taxon>
        <taxon>Epilithonimonas</taxon>
    </lineage>
</organism>
<comment type="caution">
    <text evidence="2">The sequence shown here is derived from an EMBL/GenBank/DDBJ whole genome shotgun (WGS) entry which is preliminary data.</text>
</comment>
<evidence type="ECO:0000313" key="2">
    <source>
        <dbReference type="EMBL" id="KFC20792.1"/>
    </source>
</evidence>
<sequence length="110" mass="12529">MVKALMYFVVGTLISFFLRRLTGSPVDFWVELYVASAFGIGWGLAYFVDHPDWPLPKKMGISFIGIIFLVVLGLLCFDFEVAVSSILKFSTVFVAYYMIASFRESKSLRY</sequence>
<dbReference type="AlphaFoldDB" id="A0A085BE97"/>
<evidence type="ECO:0000256" key="1">
    <source>
        <dbReference type="SAM" id="Phobius"/>
    </source>
</evidence>
<dbReference type="OrthoDB" id="1271629at2"/>
<feature type="transmembrane region" description="Helical" evidence="1">
    <location>
        <begin position="28"/>
        <end position="47"/>
    </location>
</feature>
<protein>
    <submittedName>
        <fullName evidence="2">Uncharacterized protein</fullName>
    </submittedName>
</protein>
<keyword evidence="1" id="KW-0812">Transmembrane</keyword>
<dbReference type="STRING" id="421072.SAMN04488097_0098"/>
<feature type="transmembrane region" description="Helical" evidence="1">
    <location>
        <begin position="5"/>
        <end position="22"/>
    </location>
</feature>
<reference evidence="2 3" key="1">
    <citation type="submission" date="2014-07" db="EMBL/GenBank/DDBJ databases">
        <title>Epilithonimonas lactis LMG 22401 Genome.</title>
        <authorList>
            <person name="Pipes S.E."/>
            <person name="Stropko S.J."/>
        </authorList>
    </citation>
    <scope>NUCLEOTIDE SEQUENCE [LARGE SCALE GENOMIC DNA]</scope>
    <source>
        <strain evidence="2 3">LMG 24401</strain>
    </source>
</reference>
<keyword evidence="1" id="KW-1133">Transmembrane helix</keyword>
<evidence type="ECO:0000313" key="3">
    <source>
        <dbReference type="Proteomes" id="UP000028623"/>
    </source>
</evidence>
<dbReference type="eggNOG" id="ENOG50336PK">
    <property type="taxonomic scope" value="Bacteria"/>
</dbReference>
<name>A0A085BE97_9FLAO</name>
<feature type="transmembrane region" description="Helical" evidence="1">
    <location>
        <begin position="59"/>
        <end position="75"/>
    </location>
</feature>